<dbReference type="PANTHER" id="PTHR11910">
    <property type="entry name" value="ATP SYNTHASE DELTA CHAIN"/>
    <property type="match status" value="1"/>
</dbReference>
<evidence type="ECO:0000256" key="4">
    <source>
        <dbReference type="ARBA" id="ARBA00023065"/>
    </source>
</evidence>
<evidence type="ECO:0000256" key="2">
    <source>
        <dbReference type="ARBA" id="ARBA00022448"/>
    </source>
</evidence>
<dbReference type="InterPro" id="IPR000711">
    <property type="entry name" value="ATPase_OSCP/dsu"/>
</dbReference>
<dbReference type="EMBL" id="SLXT01000006">
    <property type="protein sequence ID" value="TCP65232.1"/>
    <property type="molecule type" value="Genomic_DNA"/>
</dbReference>
<sequence>MLTGAVARRYAQALLDIGVENKALDQLEKELGSFVALLEENAELKRVLFHPSIIVAEKKALVEKLLAQAQFSATARAFILLVIDRRRETYFADIYREYVLLANQVRNIAHVNITSAVALSDGQVTKLKEQLASATGKTVVLQQKVDASLLGGMIIAIGDLIIDGSIAGKLRDLKATLQRAPLPTAN</sequence>
<keyword evidence="2 7" id="KW-0813">Transport</keyword>
<comment type="function">
    <text evidence="7">F(1)F(0) ATP synthase produces ATP from ADP in the presence of a proton or sodium gradient. F-type ATPases consist of two structural domains, F(1) containing the extramembraneous catalytic core and F(0) containing the membrane proton channel, linked together by a central stalk and a peripheral stalk. During catalysis, ATP synthesis in the catalytic domain of F(1) is coupled via a rotary mechanism of the central stalk subunits to proton translocation.</text>
</comment>
<dbReference type="GO" id="GO:0005886">
    <property type="term" value="C:plasma membrane"/>
    <property type="evidence" value="ECO:0007669"/>
    <property type="project" value="UniProtKB-SubCell"/>
</dbReference>
<protein>
    <recommendedName>
        <fullName evidence="7">ATP synthase subunit delta</fullName>
    </recommendedName>
    <alternativeName>
        <fullName evidence="7">ATP synthase F(1) sector subunit delta</fullName>
    </alternativeName>
    <alternativeName>
        <fullName evidence="7">F-type ATPase subunit delta</fullName>
        <shortName evidence="7">F-ATPase subunit delta</shortName>
    </alternativeName>
</protein>
<dbReference type="NCBIfam" id="TIGR01145">
    <property type="entry name" value="ATP_synt_delta"/>
    <property type="match status" value="1"/>
</dbReference>
<evidence type="ECO:0000256" key="7">
    <source>
        <dbReference type="HAMAP-Rule" id="MF_01416"/>
    </source>
</evidence>
<dbReference type="AlphaFoldDB" id="A0A4R2RML0"/>
<keyword evidence="4 7" id="KW-0406">Ion transport</keyword>
<dbReference type="HAMAP" id="MF_01416">
    <property type="entry name" value="ATP_synth_delta_bact"/>
    <property type="match status" value="1"/>
</dbReference>
<keyword evidence="5 7" id="KW-0472">Membrane</keyword>
<comment type="subcellular location">
    <subcellularLocation>
        <location evidence="7">Cell membrane</location>
        <topology evidence="7">Peripheral membrane protein</topology>
    </subcellularLocation>
    <subcellularLocation>
        <location evidence="1">Membrane</location>
    </subcellularLocation>
</comment>
<dbReference type="Proteomes" id="UP000294813">
    <property type="component" value="Unassembled WGS sequence"/>
</dbReference>
<keyword evidence="3 7" id="KW-0375">Hydrogen ion transport</keyword>
<dbReference type="GO" id="GO:0045259">
    <property type="term" value="C:proton-transporting ATP synthase complex"/>
    <property type="evidence" value="ECO:0007669"/>
    <property type="project" value="UniProtKB-KW"/>
</dbReference>
<dbReference type="InterPro" id="IPR026015">
    <property type="entry name" value="ATP_synth_OSCP/delta_N_sf"/>
</dbReference>
<evidence type="ECO:0000256" key="3">
    <source>
        <dbReference type="ARBA" id="ARBA00022781"/>
    </source>
</evidence>
<evidence type="ECO:0000256" key="1">
    <source>
        <dbReference type="ARBA" id="ARBA00004370"/>
    </source>
</evidence>
<dbReference type="RefSeq" id="WP_131918642.1">
    <property type="nucleotide sequence ID" value="NZ_JAOQNU010000006.1"/>
</dbReference>
<keyword evidence="7" id="KW-1003">Cell membrane</keyword>
<evidence type="ECO:0000256" key="5">
    <source>
        <dbReference type="ARBA" id="ARBA00023136"/>
    </source>
</evidence>
<keyword evidence="7" id="KW-0139">CF(1)</keyword>
<evidence type="ECO:0000313" key="9">
    <source>
        <dbReference type="Proteomes" id="UP000294813"/>
    </source>
</evidence>
<gene>
    <name evidence="7" type="primary">atpH</name>
    <name evidence="8" type="ORF">EDD73_106116</name>
</gene>
<organism evidence="8 9">
    <name type="scientific">Heliophilum fasciatum</name>
    <dbReference type="NCBI Taxonomy" id="35700"/>
    <lineage>
        <taxon>Bacteria</taxon>
        <taxon>Bacillati</taxon>
        <taxon>Bacillota</taxon>
        <taxon>Clostridia</taxon>
        <taxon>Eubacteriales</taxon>
        <taxon>Heliobacteriaceae</taxon>
        <taxon>Heliophilum</taxon>
    </lineage>
</organism>
<evidence type="ECO:0000313" key="8">
    <source>
        <dbReference type="EMBL" id="TCP65232.1"/>
    </source>
</evidence>
<dbReference type="SUPFAM" id="SSF47928">
    <property type="entry name" value="N-terminal domain of the delta subunit of the F1F0-ATP synthase"/>
    <property type="match status" value="1"/>
</dbReference>
<comment type="similarity">
    <text evidence="7">Belongs to the ATPase delta chain family.</text>
</comment>
<dbReference type="Pfam" id="PF00213">
    <property type="entry name" value="OSCP"/>
    <property type="match status" value="1"/>
</dbReference>
<evidence type="ECO:0000256" key="6">
    <source>
        <dbReference type="ARBA" id="ARBA00023310"/>
    </source>
</evidence>
<dbReference type="NCBIfam" id="NF004402">
    <property type="entry name" value="PRK05758.2-2"/>
    <property type="match status" value="1"/>
</dbReference>
<dbReference type="GO" id="GO:0046933">
    <property type="term" value="F:proton-transporting ATP synthase activity, rotational mechanism"/>
    <property type="evidence" value="ECO:0007669"/>
    <property type="project" value="UniProtKB-UniRule"/>
</dbReference>
<dbReference type="OrthoDB" id="9802471at2"/>
<reference evidence="8 9" key="1">
    <citation type="submission" date="2019-03" db="EMBL/GenBank/DDBJ databases">
        <title>Genomic Encyclopedia of Type Strains, Phase IV (KMG-IV): sequencing the most valuable type-strain genomes for metagenomic binning, comparative biology and taxonomic classification.</title>
        <authorList>
            <person name="Goeker M."/>
        </authorList>
    </citation>
    <scope>NUCLEOTIDE SEQUENCE [LARGE SCALE GENOMIC DNA]</scope>
    <source>
        <strain evidence="8 9">DSM 11170</strain>
    </source>
</reference>
<keyword evidence="6 7" id="KW-0066">ATP synthesis</keyword>
<dbReference type="PRINTS" id="PR00125">
    <property type="entry name" value="ATPASEDELTA"/>
</dbReference>
<proteinExistence type="inferred from homology"/>
<name>A0A4R2RML0_9FIRM</name>
<keyword evidence="9" id="KW-1185">Reference proteome</keyword>
<accession>A0A4R2RML0</accession>
<comment type="function">
    <text evidence="7">This protein is part of the stalk that links CF(0) to CF(1). It either transmits conformational changes from CF(0) to CF(1) or is implicated in proton conduction.</text>
</comment>
<comment type="caution">
    <text evidence="8">The sequence shown here is derived from an EMBL/GenBank/DDBJ whole genome shotgun (WGS) entry which is preliminary data.</text>
</comment>
<dbReference type="Gene3D" id="1.10.520.20">
    <property type="entry name" value="N-terminal domain of the delta subunit of the F1F0-ATP synthase"/>
    <property type="match status" value="1"/>
</dbReference>